<sequence length="64" mass="7419">TNVGDNGVAAKHRERRNQLRPRLPFITWFVRLRLPPAGSWTDLNHCSNRCVVMGLIVKRDHDVK</sequence>
<protein>
    <submittedName>
        <fullName evidence="1">Uncharacterized protein</fullName>
    </submittedName>
</protein>
<evidence type="ECO:0000313" key="2">
    <source>
        <dbReference type="Proteomes" id="UP001239462"/>
    </source>
</evidence>
<dbReference type="EMBL" id="JASZZN010000163">
    <property type="protein sequence ID" value="MDM4019570.1"/>
    <property type="molecule type" value="Genomic_DNA"/>
</dbReference>
<evidence type="ECO:0000313" key="1">
    <source>
        <dbReference type="EMBL" id="MDM4019570.1"/>
    </source>
</evidence>
<reference evidence="1 2" key="1">
    <citation type="submission" date="2023-06" db="EMBL/GenBank/DDBJ databases">
        <title>Roseiconus lacunae JC819 isolated from Gulf of Mannar region, Tamil Nadu.</title>
        <authorList>
            <person name="Pk S."/>
            <person name="Ch S."/>
            <person name="Ch V.R."/>
        </authorList>
    </citation>
    <scope>NUCLEOTIDE SEQUENCE [LARGE SCALE GENOMIC DNA]</scope>
    <source>
        <strain evidence="1 2">JC819</strain>
    </source>
</reference>
<feature type="non-terminal residue" evidence="1">
    <location>
        <position position="1"/>
    </location>
</feature>
<name>A0ABT7PSS8_9BACT</name>
<dbReference type="RefSeq" id="WP_289167692.1">
    <property type="nucleotide sequence ID" value="NZ_JASZZN010000163.1"/>
</dbReference>
<gene>
    <name evidence="1" type="ORF">QTN89_29220</name>
</gene>
<keyword evidence="2" id="KW-1185">Reference proteome</keyword>
<organism evidence="1 2">
    <name type="scientific">Roseiconus lacunae</name>
    <dbReference type="NCBI Taxonomy" id="2605694"/>
    <lineage>
        <taxon>Bacteria</taxon>
        <taxon>Pseudomonadati</taxon>
        <taxon>Planctomycetota</taxon>
        <taxon>Planctomycetia</taxon>
        <taxon>Pirellulales</taxon>
        <taxon>Pirellulaceae</taxon>
        <taxon>Roseiconus</taxon>
    </lineage>
</organism>
<comment type="caution">
    <text evidence="1">The sequence shown here is derived from an EMBL/GenBank/DDBJ whole genome shotgun (WGS) entry which is preliminary data.</text>
</comment>
<accession>A0ABT7PSS8</accession>
<proteinExistence type="predicted"/>
<dbReference type="Proteomes" id="UP001239462">
    <property type="component" value="Unassembled WGS sequence"/>
</dbReference>